<evidence type="ECO:0008006" key="4">
    <source>
        <dbReference type="Google" id="ProtNLM"/>
    </source>
</evidence>
<dbReference type="OrthoDB" id="3992718at2759"/>
<dbReference type="PANTHER" id="PTHR15237">
    <property type="entry name" value="DNA REPAIR PROTEIN RAD9"/>
    <property type="match status" value="1"/>
</dbReference>
<dbReference type="InterPro" id="IPR046938">
    <property type="entry name" value="DNA_clamp_sf"/>
</dbReference>
<evidence type="ECO:0000313" key="2">
    <source>
        <dbReference type="EMBL" id="EDK43871.1"/>
    </source>
</evidence>
<dbReference type="Pfam" id="PF04139">
    <property type="entry name" value="Rad9"/>
    <property type="match status" value="1"/>
</dbReference>
<dbReference type="InterPro" id="IPR007268">
    <property type="entry name" value="Rad9/Ddc1"/>
</dbReference>
<evidence type="ECO:0000313" key="3">
    <source>
        <dbReference type="Proteomes" id="UP000001996"/>
    </source>
</evidence>
<dbReference type="AlphaFoldDB" id="A5DXG3"/>
<protein>
    <recommendedName>
        <fullName evidence="4">DNA repair protein rad9</fullName>
    </recommendedName>
</protein>
<evidence type="ECO:0000256" key="1">
    <source>
        <dbReference type="SAM" id="MobiDB-lite"/>
    </source>
</evidence>
<dbReference type="FunCoup" id="A5DXG3">
    <property type="interactions" value="124"/>
</dbReference>
<dbReference type="GO" id="GO:0071479">
    <property type="term" value="P:cellular response to ionizing radiation"/>
    <property type="evidence" value="ECO:0007669"/>
    <property type="project" value="TreeGrafter"/>
</dbReference>
<reference evidence="2 3" key="1">
    <citation type="journal article" date="2009" name="Nature">
        <title>Evolution of pathogenicity and sexual reproduction in eight Candida genomes.</title>
        <authorList>
            <person name="Butler G."/>
            <person name="Rasmussen M.D."/>
            <person name="Lin M.F."/>
            <person name="Santos M.A."/>
            <person name="Sakthikumar S."/>
            <person name="Munro C.A."/>
            <person name="Rheinbay E."/>
            <person name="Grabherr M."/>
            <person name="Forche A."/>
            <person name="Reedy J.L."/>
            <person name="Agrafioti I."/>
            <person name="Arnaud M.B."/>
            <person name="Bates S."/>
            <person name="Brown A.J."/>
            <person name="Brunke S."/>
            <person name="Costanzo M.C."/>
            <person name="Fitzpatrick D.A."/>
            <person name="de Groot P.W."/>
            <person name="Harris D."/>
            <person name="Hoyer L.L."/>
            <person name="Hube B."/>
            <person name="Klis F.M."/>
            <person name="Kodira C."/>
            <person name="Lennard N."/>
            <person name="Logue M.E."/>
            <person name="Martin R."/>
            <person name="Neiman A.M."/>
            <person name="Nikolaou E."/>
            <person name="Quail M.A."/>
            <person name="Quinn J."/>
            <person name="Santos M.C."/>
            <person name="Schmitzberger F.F."/>
            <person name="Sherlock G."/>
            <person name="Shah P."/>
            <person name="Silverstein K.A."/>
            <person name="Skrzypek M.S."/>
            <person name="Soll D."/>
            <person name="Staggs R."/>
            <person name="Stansfield I."/>
            <person name="Stumpf M.P."/>
            <person name="Sudbery P.E."/>
            <person name="Srikantha T."/>
            <person name="Zeng Q."/>
            <person name="Berman J."/>
            <person name="Berriman M."/>
            <person name="Heitman J."/>
            <person name="Gow N.A."/>
            <person name="Lorenz M.C."/>
            <person name="Birren B.W."/>
            <person name="Kellis M."/>
            <person name="Cuomo C.A."/>
        </authorList>
    </citation>
    <scope>NUCLEOTIDE SEQUENCE [LARGE SCALE GENOMIC DNA]</scope>
    <source>
        <strain evidence="3">ATCC 11503 / BCRC 21390 / CBS 2605 / JCM 1781 / NBRC 1676 / NRRL YB-4239</strain>
    </source>
</reference>
<dbReference type="EMBL" id="CH981525">
    <property type="protein sequence ID" value="EDK43871.1"/>
    <property type="molecule type" value="Genomic_DNA"/>
</dbReference>
<gene>
    <name evidence="2" type="ORF">LELG_02050</name>
</gene>
<dbReference type="Proteomes" id="UP000001996">
    <property type="component" value="Unassembled WGS sequence"/>
</dbReference>
<dbReference type="eggNOG" id="ENOG502QT39">
    <property type="taxonomic scope" value="Eukaryota"/>
</dbReference>
<dbReference type="GO" id="GO:0006281">
    <property type="term" value="P:DNA repair"/>
    <property type="evidence" value="ECO:0007669"/>
    <property type="project" value="TreeGrafter"/>
</dbReference>
<dbReference type="VEuPathDB" id="FungiDB:LELG_02050"/>
<accession>A5DXG3</accession>
<dbReference type="SUPFAM" id="SSF55979">
    <property type="entry name" value="DNA clamp"/>
    <property type="match status" value="1"/>
</dbReference>
<dbReference type="OMA" id="EHYCLFT"/>
<feature type="compositionally biased region" description="Acidic residues" evidence="1">
    <location>
        <begin position="481"/>
        <end position="491"/>
    </location>
</feature>
<proteinExistence type="predicted"/>
<dbReference type="HOGENOM" id="CLU_036738_0_0_1"/>
<name>A5DXG3_LODEL</name>
<keyword evidence="3" id="KW-1185">Reference proteome</keyword>
<dbReference type="GO" id="GO:0030896">
    <property type="term" value="C:checkpoint clamp complex"/>
    <property type="evidence" value="ECO:0007669"/>
    <property type="project" value="InterPro"/>
</dbReference>
<dbReference type="KEGG" id="lel:PVL30_002027"/>
<dbReference type="PANTHER" id="PTHR15237:SF0">
    <property type="entry name" value="CELL CYCLE CHECKPOINT CONTROL PROTEIN"/>
    <property type="match status" value="1"/>
</dbReference>
<sequence>MFLAEIENKRHKTLWSKSVIALQAVAEGINFSVREDGVSLSAINLSRTSHGEIFFKRLFFSKYEVDFSNVMQDGFAPKTAITPSPSYSFLINSRHLATLFRNLDSNGLKYILLRVNWNKNASHTVKYKLLIEIKNKKMIIKKYQTGYLPISKKELSVATTYKEDYSRQTSNNRGDVNRVHHIMIDLVIPRQFLEMVPTSAEDFKIDIKNDKILFGGFTKQIIKDRDYIKQPMAVTVTINLEELADSNLVPNDTLDQLEPAARVLVNFGMRDFRNFLTLVGYFTSSASSYVDQFDEEYANLGNQNDYFHIYFRQPGDPILFDFQSTLHVDVQFIQITAGDKSVEDGREIDPTVLRNRMTLEAPIVHRVAQSKELDAIREGERTTSATEQPQSPPNLPSRSRSHSRSRSDSHSLSRSRSRSASPESMRRFAFGRLLLANEGIDRTILKPLAAVHNETDRRSFSEPLQDVITYDQSNQGRFDNDTEYSDSEEEAAPPLKRRLIENEEYGPTQVEKAKSIF</sequence>
<organism evidence="2 3">
    <name type="scientific">Lodderomyces elongisporus (strain ATCC 11503 / CBS 2605 / JCM 1781 / NBRC 1676 / NRRL YB-4239)</name>
    <name type="common">Yeast</name>
    <name type="synonym">Saccharomyces elongisporus</name>
    <dbReference type="NCBI Taxonomy" id="379508"/>
    <lineage>
        <taxon>Eukaryota</taxon>
        <taxon>Fungi</taxon>
        <taxon>Dikarya</taxon>
        <taxon>Ascomycota</taxon>
        <taxon>Saccharomycotina</taxon>
        <taxon>Pichiomycetes</taxon>
        <taxon>Debaryomycetaceae</taxon>
        <taxon>Candida/Lodderomyces clade</taxon>
        <taxon>Lodderomyces</taxon>
    </lineage>
</organism>
<dbReference type="GO" id="GO:0000076">
    <property type="term" value="P:DNA replication checkpoint signaling"/>
    <property type="evidence" value="ECO:0007669"/>
    <property type="project" value="TreeGrafter"/>
</dbReference>
<dbReference type="GeneID" id="5234220"/>
<dbReference type="GO" id="GO:0031573">
    <property type="term" value="P:mitotic intra-S DNA damage checkpoint signaling"/>
    <property type="evidence" value="ECO:0007669"/>
    <property type="project" value="TreeGrafter"/>
</dbReference>
<feature type="region of interest" description="Disordered" evidence="1">
    <location>
        <begin position="379"/>
        <end position="423"/>
    </location>
</feature>
<dbReference type="Gene3D" id="3.70.10.10">
    <property type="match status" value="1"/>
</dbReference>
<feature type="region of interest" description="Disordered" evidence="1">
    <location>
        <begin position="471"/>
        <end position="504"/>
    </location>
</feature>
<dbReference type="InParanoid" id="A5DXG3"/>
<dbReference type="STRING" id="379508.A5DXG3"/>
<feature type="compositionally biased region" description="Low complexity" evidence="1">
    <location>
        <begin position="412"/>
        <end position="423"/>
    </location>
</feature>